<keyword evidence="2" id="KW-1185">Reference proteome</keyword>
<dbReference type="AlphaFoldDB" id="A0AAX6E8N0"/>
<reference evidence="1" key="2">
    <citation type="submission" date="2023-04" db="EMBL/GenBank/DDBJ databases">
        <authorList>
            <person name="Bruccoleri R.E."/>
            <person name="Oakeley E.J."/>
            <person name="Faust A.-M."/>
            <person name="Dessus-Babus S."/>
            <person name="Altorfer M."/>
            <person name="Burckhardt D."/>
            <person name="Oertli M."/>
            <person name="Naumann U."/>
            <person name="Petersen F."/>
            <person name="Wong J."/>
        </authorList>
    </citation>
    <scope>NUCLEOTIDE SEQUENCE</scope>
    <source>
        <strain evidence="1">GSM-AAB239-AS_SAM_17_03QT</strain>
        <tissue evidence="1">Leaf</tissue>
    </source>
</reference>
<dbReference type="Proteomes" id="UP001140949">
    <property type="component" value="Unassembled WGS sequence"/>
</dbReference>
<proteinExistence type="predicted"/>
<sequence>MNDDEHTEKREERPRIAEVVAHQRGPVLVPSRVAVLLDILEQASQIARVVVDHNTLAQPVEEPGRLLVVPQPVH</sequence>
<organism evidence="1 2">
    <name type="scientific">Iris pallida</name>
    <name type="common">Sweet iris</name>
    <dbReference type="NCBI Taxonomy" id="29817"/>
    <lineage>
        <taxon>Eukaryota</taxon>
        <taxon>Viridiplantae</taxon>
        <taxon>Streptophyta</taxon>
        <taxon>Embryophyta</taxon>
        <taxon>Tracheophyta</taxon>
        <taxon>Spermatophyta</taxon>
        <taxon>Magnoliopsida</taxon>
        <taxon>Liliopsida</taxon>
        <taxon>Asparagales</taxon>
        <taxon>Iridaceae</taxon>
        <taxon>Iridoideae</taxon>
        <taxon>Irideae</taxon>
        <taxon>Iris</taxon>
    </lineage>
</organism>
<evidence type="ECO:0000313" key="2">
    <source>
        <dbReference type="Proteomes" id="UP001140949"/>
    </source>
</evidence>
<evidence type="ECO:0000313" key="1">
    <source>
        <dbReference type="EMBL" id="KAJ6800497.1"/>
    </source>
</evidence>
<name>A0AAX6E8N0_IRIPA</name>
<accession>A0AAX6E8N0</accession>
<protein>
    <submittedName>
        <fullName evidence="1">UPF0481 protein-like</fullName>
    </submittedName>
</protein>
<dbReference type="EMBL" id="JANAVB010038620">
    <property type="protein sequence ID" value="KAJ6800497.1"/>
    <property type="molecule type" value="Genomic_DNA"/>
</dbReference>
<comment type="caution">
    <text evidence="1">The sequence shown here is derived from an EMBL/GenBank/DDBJ whole genome shotgun (WGS) entry which is preliminary data.</text>
</comment>
<reference evidence="1" key="1">
    <citation type="journal article" date="2023" name="GigaByte">
        <title>Genome assembly of the bearded iris, Iris pallida Lam.</title>
        <authorList>
            <person name="Bruccoleri R.E."/>
            <person name="Oakeley E.J."/>
            <person name="Faust A.M.E."/>
            <person name="Altorfer M."/>
            <person name="Dessus-Babus S."/>
            <person name="Burckhardt D."/>
            <person name="Oertli M."/>
            <person name="Naumann U."/>
            <person name="Petersen F."/>
            <person name="Wong J."/>
        </authorList>
    </citation>
    <scope>NUCLEOTIDE SEQUENCE</scope>
    <source>
        <strain evidence="1">GSM-AAB239-AS_SAM_17_03QT</strain>
    </source>
</reference>
<gene>
    <name evidence="1" type="ORF">M6B38_200730</name>
</gene>